<evidence type="ECO:0000256" key="1">
    <source>
        <dbReference type="ARBA" id="ARBA00004141"/>
    </source>
</evidence>
<dbReference type="AlphaFoldDB" id="A0A6J5K3R1"/>
<dbReference type="InterPro" id="IPR007688">
    <property type="entry name" value="Conjugal_tfr_TrbL/VirB6"/>
</dbReference>
<evidence type="ECO:0000313" key="8">
    <source>
        <dbReference type="Proteomes" id="UP000494102"/>
    </source>
</evidence>
<reference evidence="7 8" key="1">
    <citation type="submission" date="2020-04" db="EMBL/GenBank/DDBJ databases">
        <authorList>
            <person name="De Canck E."/>
        </authorList>
    </citation>
    <scope>NUCLEOTIDE SEQUENCE [LARGE SCALE GENOMIC DNA]</scope>
    <source>
        <strain evidence="7 8">LMG 9964</strain>
    </source>
</reference>
<sequence length="394" mass="39046">MSGLFTAVGGTLENGMSTYVTNVSSALSGALVPLVTTAVTIWVLAYGLAIVRGEVHEPVPAFAWRGLKVAAILAFALGSGLYQQQVVTAVNGATSGLAQTIQNAASTTGGGNAGCGSASGSDVAAASATSIYQTLDCYDQQVDLVLDAYSVKATHEGMSPSGLAAAIGDIVCGFVAALGGSIFLIVLAFEVVMARMLLDLVLGLGPIFIACAAFAPTARFFEAWSAKVANYALLQVLVAAFLGMALTAFSTELAPFQVTTASPTSNAGALVAAGQAALEASSAWGAALGMFVTAVFLGMVGWQLPSVASGLSGGATLSGFGAFVAGAASRRLVTLVARALTDGGNGPRPGGMIRGRTGSGGGPGRSGDGPGGSGGGAMPAYQRVARANLGQQGY</sequence>
<dbReference type="GeneID" id="27797399"/>
<feature type="transmembrane region" description="Helical" evidence="6">
    <location>
        <begin position="196"/>
        <end position="216"/>
    </location>
</feature>
<keyword evidence="4 6" id="KW-0472">Membrane</keyword>
<feature type="transmembrane region" description="Helical" evidence="6">
    <location>
        <begin position="163"/>
        <end position="189"/>
    </location>
</feature>
<feature type="transmembrane region" description="Helical" evidence="6">
    <location>
        <begin position="228"/>
        <end position="249"/>
    </location>
</feature>
<evidence type="ECO:0000256" key="4">
    <source>
        <dbReference type="ARBA" id="ARBA00023136"/>
    </source>
</evidence>
<gene>
    <name evidence="7" type="ORF">LMG9964_02410</name>
</gene>
<comment type="subcellular location">
    <subcellularLocation>
        <location evidence="1">Membrane</location>
        <topology evidence="1">Multi-pass membrane protein</topology>
    </subcellularLocation>
</comment>
<dbReference type="GO" id="GO:0030255">
    <property type="term" value="P:protein secretion by the type IV secretion system"/>
    <property type="evidence" value="ECO:0007669"/>
    <property type="project" value="InterPro"/>
</dbReference>
<evidence type="ECO:0000256" key="2">
    <source>
        <dbReference type="ARBA" id="ARBA00022692"/>
    </source>
</evidence>
<feature type="transmembrane region" description="Helical" evidence="6">
    <location>
        <begin position="26"/>
        <end position="50"/>
    </location>
</feature>
<dbReference type="EMBL" id="CADILN010000002">
    <property type="protein sequence ID" value="CAB4048769.1"/>
    <property type="molecule type" value="Genomic_DNA"/>
</dbReference>
<evidence type="ECO:0000313" key="7">
    <source>
        <dbReference type="EMBL" id="CAB4048769.1"/>
    </source>
</evidence>
<feature type="transmembrane region" description="Helical" evidence="6">
    <location>
        <begin position="62"/>
        <end position="82"/>
    </location>
</feature>
<evidence type="ECO:0000256" key="3">
    <source>
        <dbReference type="ARBA" id="ARBA00022989"/>
    </source>
</evidence>
<protein>
    <recommendedName>
        <fullName evidence="9">Type IV secretion system protein VirB6</fullName>
    </recommendedName>
</protein>
<dbReference type="RefSeq" id="WP_015003001.1">
    <property type="nucleotide sequence ID" value="NZ_CADILN010000002.1"/>
</dbReference>
<keyword evidence="3 6" id="KW-1133">Transmembrane helix</keyword>
<dbReference type="Pfam" id="PF04610">
    <property type="entry name" value="TrbL"/>
    <property type="match status" value="1"/>
</dbReference>
<evidence type="ECO:0000256" key="5">
    <source>
        <dbReference type="SAM" id="MobiDB-lite"/>
    </source>
</evidence>
<dbReference type="Proteomes" id="UP000494102">
    <property type="component" value="Unassembled WGS sequence"/>
</dbReference>
<evidence type="ECO:0000256" key="6">
    <source>
        <dbReference type="SAM" id="Phobius"/>
    </source>
</evidence>
<feature type="transmembrane region" description="Helical" evidence="6">
    <location>
        <begin position="283"/>
        <end position="302"/>
    </location>
</feature>
<organism evidence="7 8">
    <name type="scientific">Paraburkholderia phenoliruptrix</name>
    <dbReference type="NCBI Taxonomy" id="252970"/>
    <lineage>
        <taxon>Bacteria</taxon>
        <taxon>Pseudomonadati</taxon>
        <taxon>Pseudomonadota</taxon>
        <taxon>Betaproteobacteria</taxon>
        <taxon>Burkholderiales</taxon>
        <taxon>Burkholderiaceae</taxon>
        <taxon>Paraburkholderia</taxon>
    </lineage>
</organism>
<feature type="region of interest" description="Disordered" evidence="5">
    <location>
        <begin position="344"/>
        <end position="380"/>
    </location>
</feature>
<dbReference type="GO" id="GO:0016020">
    <property type="term" value="C:membrane"/>
    <property type="evidence" value="ECO:0007669"/>
    <property type="project" value="UniProtKB-SubCell"/>
</dbReference>
<keyword evidence="2 6" id="KW-0812">Transmembrane</keyword>
<accession>A0A6J5K3R1</accession>
<feature type="transmembrane region" description="Helical" evidence="6">
    <location>
        <begin position="308"/>
        <end position="328"/>
    </location>
</feature>
<evidence type="ECO:0008006" key="9">
    <source>
        <dbReference type="Google" id="ProtNLM"/>
    </source>
</evidence>
<proteinExistence type="predicted"/>
<feature type="compositionally biased region" description="Gly residues" evidence="5">
    <location>
        <begin position="344"/>
        <end position="377"/>
    </location>
</feature>
<name>A0A6J5K3R1_9BURK</name>